<evidence type="ECO:0000313" key="4">
    <source>
        <dbReference type="Proteomes" id="UP000663889"/>
    </source>
</evidence>
<dbReference type="InterPro" id="IPR027443">
    <property type="entry name" value="IPNS-like_sf"/>
</dbReference>
<dbReference type="InterPro" id="IPR044861">
    <property type="entry name" value="IPNS-like_FE2OG_OXY"/>
</dbReference>
<dbReference type="GO" id="GO:0046872">
    <property type="term" value="F:metal ion binding"/>
    <property type="evidence" value="ECO:0007669"/>
    <property type="project" value="UniProtKB-KW"/>
</dbReference>
<keyword evidence="1" id="KW-0479">Metal-binding</keyword>
<dbReference type="Pfam" id="PF03171">
    <property type="entry name" value="2OG-FeII_Oxy"/>
    <property type="match status" value="1"/>
</dbReference>
<evidence type="ECO:0000259" key="2">
    <source>
        <dbReference type="PROSITE" id="PS51471"/>
    </source>
</evidence>
<sequence>MSFSSLPVIDLKSNPDDIRQTLLLACSTTGFFYVSNHGLDSLQSQMFSMAKEFFYLPLNEKHLYSLNTTSYQGYLRIGRENLDSTNSKLMDEKEAFVIRQSDLNRKQQLPNIFSHEENFKLIEQFFRQCYDLCMHLFEYLAEIFQIDRDYFTSRHKWDKALGVALKLLHYPPINQIEQNINVIRAGAHSDYGSLTLLFQHDNKCGLEVFDRLTNCWYPVEARDDMIVVNFGDVFEYWSKGMIKSTIHRVILPNNINEQNHSRFSIAFFCDPNGDTLLTPIPSKLIENYIYTKDEHAKHVFNDNDGHVLTAGEHIRMRLNKTHQY</sequence>
<comment type="caution">
    <text evidence="3">The sequence shown here is derived from an EMBL/GenBank/DDBJ whole genome shotgun (WGS) entry which is preliminary data.</text>
</comment>
<keyword evidence="1" id="KW-0560">Oxidoreductase</keyword>
<dbReference type="PANTHER" id="PTHR47990">
    <property type="entry name" value="2-OXOGLUTARATE (2OG) AND FE(II)-DEPENDENT OXYGENASE SUPERFAMILY PROTEIN-RELATED"/>
    <property type="match status" value="1"/>
</dbReference>
<dbReference type="InterPro" id="IPR050231">
    <property type="entry name" value="Iron_ascorbate_oxido_reductase"/>
</dbReference>
<dbReference type="InterPro" id="IPR026992">
    <property type="entry name" value="DIOX_N"/>
</dbReference>
<gene>
    <name evidence="3" type="ORF">SEV965_LOCUS14958</name>
</gene>
<dbReference type="AlphaFoldDB" id="A0A814MYR5"/>
<evidence type="ECO:0000256" key="1">
    <source>
        <dbReference type="RuleBase" id="RU003682"/>
    </source>
</evidence>
<proteinExistence type="inferred from homology"/>
<reference evidence="3" key="1">
    <citation type="submission" date="2021-02" db="EMBL/GenBank/DDBJ databases">
        <authorList>
            <person name="Nowell W R."/>
        </authorList>
    </citation>
    <scope>NUCLEOTIDE SEQUENCE</scope>
</reference>
<organism evidence="3 4">
    <name type="scientific">Rotaria sordida</name>
    <dbReference type="NCBI Taxonomy" id="392033"/>
    <lineage>
        <taxon>Eukaryota</taxon>
        <taxon>Metazoa</taxon>
        <taxon>Spiralia</taxon>
        <taxon>Gnathifera</taxon>
        <taxon>Rotifera</taxon>
        <taxon>Eurotatoria</taxon>
        <taxon>Bdelloidea</taxon>
        <taxon>Philodinida</taxon>
        <taxon>Philodinidae</taxon>
        <taxon>Rotaria</taxon>
    </lineage>
</organism>
<keyword evidence="1" id="KW-0408">Iron</keyword>
<dbReference type="GO" id="GO:0016491">
    <property type="term" value="F:oxidoreductase activity"/>
    <property type="evidence" value="ECO:0007669"/>
    <property type="project" value="UniProtKB-KW"/>
</dbReference>
<dbReference type="Gene3D" id="2.60.120.330">
    <property type="entry name" value="B-lactam Antibiotic, Isopenicillin N Synthase, Chain"/>
    <property type="match status" value="1"/>
</dbReference>
<dbReference type="Pfam" id="PF14226">
    <property type="entry name" value="DIOX_N"/>
    <property type="match status" value="1"/>
</dbReference>
<dbReference type="Proteomes" id="UP000663889">
    <property type="component" value="Unassembled WGS sequence"/>
</dbReference>
<dbReference type="PROSITE" id="PS51471">
    <property type="entry name" value="FE2OG_OXY"/>
    <property type="match status" value="1"/>
</dbReference>
<dbReference type="EMBL" id="CAJNOU010000766">
    <property type="protein sequence ID" value="CAF1083089.1"/>
    <property type="molecule type" value="Genomic_DNA"/>
</dbReference>
<dbReference type="SUPFAM" id="SSF51197">
    <property type="entry name" value="Clavaminate synthase-like"/>
    <property type="match status" value="1"/>
</dbReference>
<protein>
    <recommendedName>
        <fullName evidence="2">Fe2OG dioxygenase domain-containing protein</fullName>
    </recommendedName>
</protein>
<feature type="domain" description="Fe2OG dioxygenase" evidence="2">
    <location>
        <begin position="156"/>
        <end position="271"/>
    </location>
</feature>
<dbReference type="InterPro" id="IPR005123">
    <property type="entry name" value="Oxoglu/Fe-dep_dioxygenase_dom"/>
</dbReference>
<evidence type="ECO:0000313" key="3">
    <source>
        <dbReference type="EMBL" id="CAF1083089.1"/>
    </source>
</evidence>
<comment type="similarity">
    <text evidence="1">Belongs to the iron/ascorbate-dependent oxidoreductase family.</text>
</comment>
<name>A0A814MYR5_9BILA</name>
<accession>A0A814MYR5</accession>